<dbReference type="InterPro" id="IPR053147">
    <property type="entry name" value="Hsp_HslJ-like"/>
</dbReference>
<gene>
    <name evidence="3" type="ORF">pgond44_08165</name>
</gene>
<comment type="caution">
    <text evidence="3">The sequence shown here is derived from an EMBL/GenBank/DDBJ whole genome shotgun (WGS) entry which is preliminary data.</text>
</comment>
<dbReference type="Pfam" id="PF03724">
    <property type="entry name" value="META"/>
    <property type="match status" value="1"/>
</dbReference>
<dbReference type="EMBL" id="APLF01000007">
    <property type="protein sequence ID" value="EMY81198.1"/>
    <property type="molecule type" value="Genomic_DNA"/>
</dbReference>
<dbReference type="PROSITE" id="PS51257">
    <property type="entry name" value="PROKAR_LIPOPROTEIN"/>
    <property type="match status" value="1"/>
</dbReference>
<sequence>MKQSSILKTGFALLSIVLIFASCKAQQQGKMTSEKLVAQDYVITQLGEKEIADSKLTLKVNPENSTISGYSGCNNYNFSYKLKDGVLDLGFASATKMYCDDKMDLENLFFQKAASVTQFNNSSEVIYLKSKEGNVLIKAEKKKEKSE</sequence>
<dbReference type="Proteomes" id="UP000012317">
    <property type="component" value="Unassembled WGS sequence"/>
</dbReference>
<feature type="signal peptide" evidence="1">
    <location>
        <begin position="1"/>
        <end position="27"/>
    </location>
</feature>
<accession>N1WZ80</accession>
<protein>
    <submittedName>
        <fullName evidence="3">META superfamily protein</fullName>
    </submittedName>
</protein>
<dbReference type="Gene3D" id="2.40.128.270">
    <property type="match status" value="1"/>
</dbReference>
<dbReference type="PANTHER" id="PTHR35535:SF1">
    <property type="entry name" value="HEAT SHOCK PROTEIN HSLJ"/>
    <property type="match status" value="1"/>
</dbReference>
<evidence type="ECO:0000313" key="4">
    <source>
        <dbReference type="Proteomes" id="UP000012317"/>
    </source>
</evidence>
<dbReference type="eggNOG" id="COG3187">
    <property type="taxonomic scope" value="Bacteria"/>
</dbReference>
<dbReference type="InterPro" id="IPR005184">
    <property type="entry name" value="DUF306_Meta_HslJ"/>
</dbReference>
<name>N1WZ80_9FLAO</name>
<dbReference type="AlphaFoldDB" id="N1WZ80"/>
<evidence type="ECO:0000256" key="1">
    <source>
        <dbReference type="SAM" id="SignalP"/>
    </source>
</evidence>
<reference evidence="3 4" key="1">
    <citation type="journal article" date="2014" name="Genome Biol. Evol.">
        <title>Extensive gene acquisition in the extremely psychrophilic bacterial species Psychroflexus torquis and the link to sea-ice ecosystem specialism.</title>
        <authorList>
            <person name="Feng S."/>
            <person name="Powell S.M."/>
            <person name="Wilson R."/>
            <person name="Bowman J.P."/>
        </authorList>
    </citation>
    <scope>NUCLEOTIDE SEQUENCE [LARGE SCALE GENOMIC DNA]</scope>
    <source>
        <strain evidence="3 4">ACAM 44</strain>
    </source>
</reference>
<evidence type="ECO:0000259" key="2">
    <source>
        <dbReference type="Pfam" id="PF03724"/>
    </source>
</evidence>
<dbReference type="InterPro" id="IPR038670">
    <property type="entry name" value="HslJ-like_sf"/>
</dbReference>
<dbReference type="STRING" id="1189619.pgond44_08165"/>
<evidence type="ECO:0000313" key="3">
    <source>
        <dbReference type="EMBL" id="EMY81198.1"/>
    </source>
</evidence>
<feature type="domain" description="DUF306" evidence="2">
    <location>
        <begin position="34"/>
        <end position="138"/>
    </location>
</feature>
<organism evidence="3 4">
    <name type="scientific">Psychroflexus gondwanensis ACAM 44</name>
    <dbReference type="NCBI Taxonomy" id="1189619"/>
    <lineage>
        <taxon>Bacteria</taxon>
        <taxon>Pseudomonadati</taxon>
        <taxon>Bacteroidota</taxon>
        <taxon>Flavobacteriia</taxon>
        <taxon>Flavobacteriales</taxon>
        <taxon>Flavobacteriaceae</taxon>
        <taxon>Psychroflexus</taxon>
    </lineage>
</organism>
<dbReference type="RefSeq" id="WP_003439678.1">
    <property type="nucleotide sequence ID" value="NZ_APLF01000007.1"/>
</dbReference>
<feature type="chain" id="PRO_5004113674" evidence="1">
    <location>
        <begin position="28"/>
        <end position="147"/>
    </location>
</feature>
<keyword evidence="1" id="KW-0732">Signal</keyword>
<dbReference type="PANTHER" id="PTHR35535">
    <property type="entry name" value="HEAT SHOCK PROTEIN HSLJ"/>
    <property type="match status" value="1"/>
</dbReference>
<keyword evidence="4" id="KW-1185">Reference proteome</keyword>
<proteinExistence type="predicted"/>